<evidence type="ECO:0000313" key="3">
    <source>
        <dbReference type="Proteomes" id="UP000077255"/>
    </source>
</evidence>
<protein>
    <recommendedName>
        <fullName evidence="1">Macro domain-containing protein</fullName>
    </recommendedName>
</protein>
<sequence>MTLRKIVADITTLAVDAIVNAANPGLLGGGGVDGAIHRAAGPALLAACRALPEVLPGVRCPTGEAVITPGFGLPARHVIHTVGPVWRGGHDGEPALLEQCYRRSLQLAHAYGLDTVVFPAISCGVYGYPAEAAAVVAVRSVRSVLARHPHLEVMLCARDAAMGEVLARAISGA</sequence>
<dbReference type="PANTHER" id="PTHR11106:SF27">
    <property type="entry name" value="MACRO DOMAIN-CONTAINING PROTEIN"/>
    <property type="match status" value="1"/>
</dbReference>
<dbReference type="EMBL" id="CP014841">
    <property type="protein sequence ID" value="AND69839.1"/>
    <property type="molecule type" value="Genomic_DNA"/>
</dbReference>
<proteinExistence type="predicted"/>
<reference evidence="2 3" key="1">
    <citation type="submission" date="2016-02" db="EMBL/GenBank/DDBJ databases">
        <title>Complete genome sequencing and analysis of ATSB10, Dyella thiooxydans isolated from rhizosphere soil of sunflower (Helianthus annuus L.).</title>
        <authorList>
            <person name="Lee Y."/>
            <person name="Hwangbo K."/>
            <person name="Chung H."/>
            <person name="Yoo J."/>
            <person name="Kim K.Y."/>
            <person name="Sa T.M."/>
            <person name="Um Y."/>
            <person name="Madhaiyan M."/>
        </authorList>
    </citation>
    <scope>NUCLEOTIDE SEQUENCE [LARGE SCALE GENOMIC DNA]</scope>
    <source>
        <strain evidence="2 3">ATSB10</strain>
    </source>
</reference>
<dbReference type="AlphaFoldDB" id="A0A161IVN8"/>
<dbReference type="PROSITE" id="PS51154">
    <property type="entry name" value="MACRO"/>
    <property type="match status" value="1"/>
</dbReference>
<feature type="domain" description="Macro" evidence="1">
    <location>
        <begin position="1"/>
        <end position="173"/>
    </location>
</feature>
<dbReference type="Proteomes" id="UP000077255">
    <property type="component" value="Chromosome"/>
</dbReference>
<dbReference type="SMART" id="SM00506">
    <property type="entry name" value="A1pp"/>
    <property type="match status" value="1"/>
</dbReference>
<dbReference type="Gene3D" id="3.40.220.10">
    <property type="entry name" value="Leucine Aminopeptidase, subunit E, domain 1"/>
    <property type="match status" value="1"/>
</dbReference>
<organism evidence="2 3">
    <name type="scientific">Dyella thiooxydans</name>
    <dbReference type="NCBI Taxonomy" id="445710"/>
    <lineage>
        <taxon>Bacteria</taxon>
        <taxon>Pseudomonadati</taxon>
        <taxon>Pseudomonadota</taxon>
        <taxon>Gammaproteobacteria</taxon>
        <taxon>Lysobacterales</taxon>
        <taxon>Rhodanobacteraceae</taxon>
        <taxon>Dyella</taxon>
    </lineage>
</organism>
<dbReference type="PANTHER" id="PTHR11106">
    <property type="entry name" value="GANGLIOSIDE INDUCED DIFFERENTIATION ASSOCIATED PROTEIN 2-RELATED"/>
    <property type="match status" value="1"/>
</dbReference>
<dbReference type="InterPro" id="IPR002589">
    <property type="entry name" value="Macro_dom"/>
</dbReference>
<dbReference type="RefSeq" id="WP_063672973.1">
    <property type="nucleotide sequence ID" value="NZ_CP014841.1"/>
</dbReference>
<keyword evidence="3" id="KW-1185">Reference proteome</keyword>
<dbReference type="PATRIC" id="fig|445710.3.peg.2378"/>
<dbReference type="InterPro" id="IPR043472">
    <property type="entry name" value="Macro_dom-like"/>
</dbReference>
<dbReference type="OrthoDB" id="6194521at2"/>
<accession>A0A161IVN8</accession>
<dbReference type="GO" id="GO:0061463">
    <property type="term" value="F:O-acetyl-ADP-ribose deacetylase activity"/>
    <property type="evidence" value="ECO:0007669"/>
    <property type="project" value="TreeGrafter"/>
</dbReference>
<evidence type="ECO:0000313" key="2">
    <source>
        <dbReference type="EMBL" id="AND69839.1"/>
    </source>
</evidence>
<dbReference type="STRING" id="445710.ATSB10_23850"/>
<name>A0A161IVN8_9GAMM</name>
<dbReference type="Pfam" id="PF01661">
    <property type="entry name" value="Macro"/>
    <property type="match status" value="1"/>
</dbReference>
<gene>
    <name evidence="2" type="ORF">ATSB10_23850</name>
</gene>
<dbReference type="SUPFAM" id="SSF52949">
    <property type="entry name" value="Macro domain-like"/>
    <property type="match status" value="1"/>
</dbReference>
<dbReference type="NCBIfam" id="NF001664">
    <property type="entry name" value="PRK00431.1-6"/>
    <property type="match status" value="1"/>
</dbReference>
<dbReference type="KEGG" id="dtx:ATSB10_23850"/>
<evidence type="ECO:0000259" key="1">
    <source>
        <dbReference type="PROSITE" id="PS51154"/>
    </source>
</evidence>